<evidence type="ECO:0000256" key="1">
    <source>
        <dbReference type="SAM" id="SignalP"/>
    </source>
</evidence>
<evidence type="ECO:0000259" key="2">
    <source>
        <dbReference type="Pfam" id="PF23584"/>
    </source>
</evidence>
<keyword evidence="4" id="KW-1185">Reference proteome</keyword>
<feature type="chain" id="PRO_5047286653" description="DUF7136 domain-containing protein" evidence="1">
    <location>
        <begin position="25"/>
        <end position="329"/>
    </location>
</feature>
<name>A0ABR3YVQ9_9PEZI</name>
<sequence>MRFSPISPSALVAGLASLVGTAQASVDNRTIETVTPAQTVDITLTYPRSEAYNTFERIPIIFSISNPQYAAWLNPRIDYAIGKYGGDYPFEGQCPVYTDTRNMTIDLTKVNLTDPDMPNPLYVYGFFDCLDYQVGEWYFSWTVRTGRAPENATDFVYDNNVTDSGGFVFATVDNGSGRTIVNIEENTSDESCDSVPYAHEFSVSGIAEGSCSGSITDLPGCAVVTNDTGAYIAASIPPPTANLTCGGAINASIADIVKNSPRFMGTCPVLPIAHVDCPPSLTVLDMGTATLPSPTQPGTKSAAVPRMAPGSVSAVIVVIVAVALGGVAF</sequence>
<dbReference type="InterPro" id="IPR055560">
    <property type="entry name" value="DUF7136"/>
</dbReference>
<keyword evidence="1" id="KW-0732">Signal</keyword>
<organism evidence="3 4">
    <name type="scientific">Sporothrix stenoceras</name>
    <dbReference type="NCBI Taxonomy" id="5173"/>
    <lineage>
        <taxon>Eukaryota</taxon>
        <taxon>Fungi</taxon>
        <taxon>Dikarya</taxon>
        <taxon>Ascomycota</taxon>
        <taxon>Pezizomycotina</taxon>
        <taxon>Sordariomycetes</taxon>
        <taxon>Sordariomycetidae</taxon>
        <taxon>Ophiostomatales</taxon>
        <taxon>Ophiostomataceae</taxon>
        <taxon>Sporothrix</taxon>
    </lineage>
</organism>
<dbReference type="Pfam" id="PF23584">
    <property type="entry name" value="DUF7136"/>
    <property type="match status" value="1"/>
</dbReference>
<accession>A0ABR3YVQ9</accession>
<gene>
    <name evidence="3" type="ORF">Sste5346_006971</name>
</gene>
<evidence type="ECO:0000313" key="4">
    <source>
        <dbReference type="Proteomes" id="UP001583186"/>
    </source>
</evidence>
<evidence type="ECO:0000313" key="3">
    <source>
        <dbReference type="EMBL" id="KAL1892461.1"/>
    </source>
</evidence>
<feature type="domain" description="DUF7136" evidence="2">
    <location>
        <begin position="37"/>
        <end position="228"/>
    </location>
</feature>
<feature type="signal peptide" evidence="1">
    <location>
        <begin position="1"/>
        <end position="24"/>
    </location>
</feature>
<proteinExistence type="predicted"/>
<comment type="caution">
    <text evidence="3">The sequence shown here is derived from an EMBL/GenBank/DDBJ whole genome shotgun (WGS) entry which is preliminary data.</text>
</comment>
<dbReference type="Proteomes" id="UP001583186">
    <property type="component" value="Unassembled WGS sequence"/>
</dbReference>
<reference evidence="3 4" key="1">
    <citation type="journal article" date="2024" name="IMA Fungus">
        <title>IMA Genome - F19 : A genome assembly and annotation guide to empower mycologists, including annotated draft genome sequences of Ceratocystis pirilliformis, Diaporthe australafricana, Fusarium ophioides, Paecilomyces lecythidis, and Sporothrix stenoceras.</title>
        <authorList>
            <person name="Aylward J."/>
            <person name="Wilson A.M."/>
            <person name="Visagie C.M."/>
            <person name="Spraker J."/>
            <person name="Barnes I."/>
            <person name="Buitendag C."/>
            <person name="Ceriani C."/>
            <person name="Del Mar Angel L."/>
            <person name="du Plessis D."/>
            <person name="Fuchs T."/>
            <person name="Gasser K."/>
            <person name="Kramer D."/>
            <person name="Li W."/>
            <person name="Munsamy K."/>
            <person name="Piso A."/>
            <person name="Price J.L."/>
            <person name="Sonnekus B."/>
            <person name="Thomas C."/>
            <person name="van der Nest A."/>
            <person name="van Dijk A."/>
            <person name="van Heerden A."/>
            <person name="van Vuuren N."/>
            <person name="Yilmaz N."/>
            <person name="Duong T.A."/>
            <person name="van der Merwe N.A."/>
            <person name="Wingfield M.J."/>
            <person name="Wingfield B.D."/>
        </authorList>
    </citation>
    <scope>NUCLEOTIDE SEQUENCE [LARGE SCALE GENOMIC DNA]</scope>
    <source>
        <strain evidence="3 4">CMW 5346</strain>
    </source>
</reference>
<dbReference type="EMBL" id="JAWCUI010000044">
    <property type="protein sequence ID" value="KAL1892461.1"/>
    <property type="molecule type" value="Genomic_DNA"/>
</dbReference>
<protein>
    <recommendedName>
        <fullName evidence="2">DUF7136 domain-containing protein</fullName>
    </recommendedName>
</protein>